<dbReference type="InterPro" id="IPR006311">
    <property type="entry name" value="TAT_signal"/>
</dbReference>
<organism evidence="8 9">
    <name type="scientific">Streptacidiphilus jiangxiensis</name>
    <dbReference type="NCBI Taxonomy" id="235985"/>
    <lineage>
        <taxon>Bacteria</taxon>
        <taxon>Bacillati</taxon>
        <taxon>Actinomycetota</taxon>
        <taxon>Actinomycetes</taxon>
        <taxon>Kitasatosporales</taxon>
        <taxon>Streptomycetaceae</taxon>
        <taxon>Streptacidiphilus</taxon>
    </lineage>
</organism>
<dbReference type="InterPro" id="IPR036249">
    <property type="entry name" value="Thioredoxin-like_sf"/>
</dbReference>
<dbReference type="Gene3D" id="3.40.30.10">
    <property type="entry name" value="Glutaredoxin"/>
    <property type="match status" value="1"/>
</dbReference>
<dbReference type="PANTHER" id="PTHR12151:SF25">
    <property type="entry name" value="LINALOOL DEHYDRATASE_ISOMERASE DOMAIN-CONTAINING PROTEIN"/>
    <property type="match status" value="1"/>
</dbReference>
<dbReference type="Pfam" id="PF02630">
    <property type="entry name" value="SCO1-SenC"/>
    <property type="match status" value="1"/>
</dbReference>
<evidence type="ECO:0000256" key="5">
    <source>
        <dbReference type="SAM" id="MobiDB-lite"/>
    </source>
</evidence>
<dbReference type="PROSITE" id="PS51318">
    <property type="entry name" value="TAT"/>
    <property type="match status" value="1"/>
</dbReference>
<evidence type="ECO:0000313" key="9">
    <source>
        <dbReference type="Proteomes" id="UP000183015"/>
    </source>
</evidence>
<dbReference type="OrthoDB" id="9790194at2"/>
<dbReference type="Proteomes" id="UP000183015">
    <property type="component" value="Unassembled WGS sequence"/>
</dbReference>
<keyword evidence="3" id="KW-0479">Metal-binding</keyword>
<dbReference type="InterPro" id="IPR013766">
    <property type="entry name" value="Thioredoxin_domain"/>
</dbReference>
<feature type="disulfide bond" description="Redox-active" evidence="4">
    <location>
        <begin position="99"/>
        <end position="103"/>
    </location>
</feature>
<dbReference type="InterPro" id="IPR003782">
    <property type="entry name" value="SCO1/SenC"/>
</dbReference>
<dbReference type="AlphaFoldDB" id="A0A1H7J4E1"/>
<evidence type="ECO:0000256" key="4">
    <source>
        <dbReference type="PIRSR" id="PIRSR603782-2"/>
    </source>
</evidence>
<feature type="region of interest" description="Disordered" evidence="5">
    <location>
        <begin position="35"/>
        <end position="59"/>
    </location>
</feature>
<evidence type="ECO:0000259" key="7">
    <source>
        <dbReference type="PROSITE" id="PS51352"/>
    </source>
</evidence>
<comment type="similarity">
    <text evidence="1">Belongs to the SCO1/2 family.</text>
</comment>
<dbReference type="STRING" id="235985.SAMN05414137_103120"/>
<dbReference type="PANTHER" id="PTHR12151">
    <property type="entry name" value="ELECTRON TRANSPORT PROTIN SCO1/SENC FAMILY MEMBER"/>
    <property type="match status" value="1"/>
</dbReference>
<gene>
    <name evidence="8" type="ORF">SAMN05414137_103120</name>
</gene>
<evidence type="ECO:0000256" key="3">
    <source>
        <dbReference type="PIRSR" id="PIRSR603782-1"/>
    </source>
</evidence>
<dbReference type="CDD" id="cd02968">
    <property type="entry name" value="SCO"/>
    <property type="match status" value="1"/>
</dbReference>
<proteinExistence type="inferred from homology"/>
<keyword evidence="9" id="KW-1185">Reference proteome</keyword>
<dbReference type="RefSeq" id="WP_042454196.1">
    <property type="nucleotide sequence ID" value="NZ_BBPN01000032.1"/>
</dbReference>
<evidence type="ECO:0000256" key="1">
    <source>
        <dbReference type="ARBA" id="ARBA00010996"/>
    </source>
</evidence>
<evidence type="ECO:0000313" key="8">
    <source>
        <dbReference type="EMBL" id="SEK68840.1"/>
    </source>
</evidence>
<keyword evidence="6" id="KW-0732">Signal</keyword>
<sequence>MTSSLPTRRSLLLGALGGAAALLLTACGSSGSATGASSADGSQITPSMQAQSGPYQGDSLGRTFDKPAVTLTDTSGKPFDLVAGTRGKAMLLYFGYTHCPDVCPTTMGDIAVAVSKLPKDQQSKVDVVFVTTDPARDTPSEIRTWLNAFNPNFIGLTGDIDTIIAAAKSVGVYVAAPVKGQEPVHGAQTLGFLPADGKAHVLYTSGTTTAVFEHDLPLLIKGVTP</sequence>
<evidence type="ECO:0000256" key="6">
    <source>
        <dbReference type="SAM" id="SignalP"/>
    </source>
</evidence>
<name>A0A1H7J4E1_STRJI</name>
<dbReference type="EMBL" id="FOAZ01000003">
    <property type="protein sequence ID" value="SEK68840.1"/>
    <property type="molecule type" value="Genomic_DNA"/>
</dbReference>
<dbReference type="eggNOG" id="COG1999">
    <property type="taxonomic scope" value="Bacteria"/>
</dbReference>
<reference evidence="9" key="1">
    <citation type="submission" date="2016-10" db="EMBL/GenBank/DDBJ databases">
        <authorList>
            <person name="Varghese N."/>
        </authorList>
    </citation>
    <scope>NUCLEOTIDE SEQUENCE [LARGE SCALE GENOMIC DNA]</scope>
    <source>
        <strain evidence="9">DSM 45096 / BCRC 16803 / CGMCC 4.1857 / CIP 109030 / JCM 12277 / KCTC 19219 / NBRC 100920 / 33214</strain>
    </source>
</reference>
<protein>
    <submittedName>
        <fullName evidence="8">Protein SCO1/2</fullName>
    </submittedName>
</protein>
<feature type="chain" id="PRO_5038333366" evidence="6">
    <location>
        <begin position="36"/>
        <end position="225"/>
    </location>
</feature>
<keyword evidence="4" id="KW-1015">Disulfide bond</keyword>
<evidence type="ECO:0000256" key="2">
    <source>
        <dbReference type="ARBA" id="ARBA00023008"/>
    </source>
</evidence>
<dbReference type="PROSITE" id="PS51352">
    <property type="entry name" value="THIOREDOXIN_2"/>
    <property type="match status" value="1"/>
</dbReference>
<feature type="binding site" evidence="3">
    <location>
        <position position="103"/>
    </location>
    <ligand>
        <name>Cu cation</name>
        <dbReference type="ChEBI" id="CHEBI:23378"/>
    </ligand>
</feature>
<feature type="domain" description="Thioredoxin" evidence="7">
    <location>
        <begin position="60"/>
        <end position="189"/>
    </location>
</feature>
<feature type="binding site" evidence="3">
    <location>
        <position position="99"/>
    </location>
    <ligand>
        <name>Cu cation</name>
        <dbReference type="ChEBI" id="CHEBI:23378"/>
    </ligand>
</feature>
<keyword evidence="2 3" id="KW-0186">Copper</keyword>
<feature type="compositionally biased region" description="Polar residues" evidence="5">
    <location>
        <begin position="43"/>
        <end position="54"/>
    </location>
</feature>
<dbReference type="SUPFAM" id="SSF52833">
    <property type="entry name" value="Thioredoxin-like"/>
    <property type="match status" value="1"/>
</dbReference>
<dbReference type="GO" id="GO:0046872">
    <property type="term" value="F:metal ion binding"/>
    <property type="evidence" value="ECO:0007669"/>
    <property type="project" value="UniProtKB-KW"/>
</dbReference>
<feature type="signal peptide" evidence="6">
    <location>
        <begin position="1"/>
        <end position="35"/>
    </location>
</feature>
<accession>A0A1H7J4E1</accession>